<dbReference type="AlphaFoldDB" id="G7J4R5"/>
<sequence>MINLIHKRDEVNDANSDENYQETELFEDTLVINGPFTEIGLENLDLNNTEIVEDSEPVEDMITGTVCEYETEVVFDSEDEEMNNTGKVTVGKRFLEDESSPTVYNSSVLFKKRLPKLPCEQANSKSNGTTCGKSITGESFDDNNHQYLPAMSYDAHSPTVAALGFVDQYLSQIDVDLFQGFQNGKIAMEKSPQVSSARGSISLAKKFKARTQTSFSFGSHGLTYNRRRQQKGSRLQNQGKCSASNGCDENQGNYSASNQCDENLVQEPTMATDNNNSLKELYVESCAARGDVDIYTSVAHTEDMLILA</sequence>
<evidence type="ECO:0000313" key="4">
    <source>
        <dbReference type="Proteomes" id="UP000002051"/>
    </source>
</evidence>
<accession>A0A0C3VRK8</accession>
<reference evidence="2 4" key="2">
    <citation type="journal article" date="2014" name="BMC Genomics">
        <title>An improved genome release (version Mt4.0) for the model legume Medicago truncatula.</title>
        <authorList>
            <person name="Tang H."/>
            <person name="Krishnakumar V."/>
            <person name="Bidwell S."/>
            <person name="Rosen B."/>
            <person name="Chan A."/>
            <person name="Zhou S."/>
            <person name="Gentzbittel L."/>
            <person name="Childs K.L."/>
            <person name="Yandell M."/>
            <person name="Gundlach H."/>
            <person name="Mayer K.F."/>
            <person name="Schwartz D.C."/>
            <person name="Town C.D."/>
        </authorList>
    </citation>
    <scope>GENOME REANNOTATION</scope>
    <source>
        <strain evidence="3 4">cv. Jemalong A17</strain>
    </source>
</reference>
<dbReference type="Proteomes" id="UP000002051">
    <property type="component" value="Chromosome 3"/>
</dbReference>
<feature type="region of interest" description="Disordered" evidence="1">
    <location>
        <begin position="227"/>
        <end position="246"/>
    </location>
</feature>
<evidence type="ECO:0000256" key="1">
    <source>
        <dbReference type="SAM" id="MobiDB-lite"/>
    </source>
</evidence>
<protein>
    <submittedName>
        <fullName evidence="2 3">Uncharacterized protein</fullName>
    </submittedName>
</protein>
<dbReference type="EnsemblPlants" id="AES74006">
    <property type="protein sequence ID" value="AES74006"/>
    <property type="gene ID" value="MTR_3g113860"/>
</dbReference>
<name>G7J4R5_MEDTR</name>
<evidence type="ECO:0000313" key="3">
    <source>
        <dbReference type="EnsemblPlants" id="AES74006"/>
    </source>
</evidence>
<evidence type="ECO:0000313" key="2">
    <source>
        <dbReference type="EMBL" id="AES74006.2"/>
    </source>
</evidence>
<gene>
    <name evidence="2" type="ordered locus">MTR_3g113860</name>
</gene>
<proteinExistence type="predicted"/>
<dbReference type="EMBL" id="CM001219">
    <property type="protein sequence ID" value="AES74006.2"/>
    <property type="molecule type" value="Genomic_DNA"/>
</dbReference>
<dbReference type="HOGENOM" id="CLU_904212_0_0_1"/>
<accession>G7J4R5</accession>
<organism evidence="2 4">
    <name type="scientific">Medicago truncatula</name>
    <name type="common">Barrel medic</name>
    <name type="synonym">Medicago tribuloides</name>
    <dbReference type="NCBI Taxonomy" id="3880"/>
    <lineage>
        <taxon>Eukaryota</taxon>
        <taxon>Viridiplantae</taxon>
        <taxon>Streptophyta</taxon>
        <taxon>Embryophyta</taxon>
        <taxon>Tracheophyta</taxon>
        <taxon>Spermatophyta</taxon>
        <taxon>Magnoliopsida</taxon>
        <taxon>eudicotyledons</taxon>
        <taxon>Gunneridae</taxon>
        <taxon>Pentapetalae</taxon>
        <taxon>rosids</taxon>
        <taxon>fabids</taxon>
        <taxon>Fabales</taxon>
        <taxon>Fabaceae</taxon>
        <taxon>Papilionoideae</taxon>
        <taxon>50 kb inversion clade</taxon>
        <taxon>NPAAA clade</taxon>
        <taxon>Hologalegina</taxon>
        <taxon>IRL clade</taxon>
        <taxon>Trifolieae</taxon>
        <taxon>Medicago</taxon>
    </lineage>
</organism>
<feature type="compositionally biased region" description="Polar residues" evidence="1">
    <location>
        <begin position="232"/>
        <end position="246"/>
    </location>
</feature>
<dbReference type="PaxDb" id="3880-AES74006"/>
<keyword evidence="4" id="KW-1185">Reference proteome</keyword>
<reference evidence="3" key="3">
    <citation type="submission" date="2015-04" db="UniProtKB">
        <authorList>
            <consortium name="EnsemblPlants"/>
        </authorList>
    </citation>
    <scope>IDENTIFICATION</scope>
    <source>
        <strain evidence="3">cv. Jemalong A17</strain>
    </source>
</reference>
<reference evidence="2 4" key="1">
    <citation type="journal article" date="2011" name="Nature">
        <title>The Medicago genome provides insight into the evolution of rhizobial symbioses.</title>
        <authorList>
            <person name="Young N.D."/>
            <person name="Debelle F."/>
            <person name="Oldroyd G.E."/>
            <person name="Geurts R."/>
            <person name="Cannon S.B."/>
            <person name="Udvardi M.K."/>
            <person name="Benedito V.A."/>
            <person name="Mayer K.F."/>
            <person name="Gouzy J."/>
            <person name="Schoof H."/>
            <person name="Van de Peer Y."/>
            <person name="Proost S."/>
            <person name="Cook D.R."/>
            <person name="Meyers B.C."/>
            <person name="Spannagl M."/>
            <person name="Cheung F."/>
            <person name="De Mita S."/>
            <person name="Krishnakumar V."/>
            <person name="Gundlach H."/>
            <person name="Zhou S."/>
            <person name="Mudge J."/>
            <person name="Bharti A.K."/>
            <person name="Murray J.D."/>
            <person name="Naoumkina M.A."/>
            <person name="Rosen B."/>
            <person name="Silverstein K.A."/>
            <person name="Tang H."/>
            <person name="Rombauts S."/>
            <person name="Zhao P.X."/>
            <person name="Zhou P."/>
            <person name="Barbe V."/>
            <person name="Bardou P."/>
            <person name="Bechner M."/>
            <person name="Bellec A."/>
            <person name="Berger A."/>
            <person name="Berges H."/>
            <person name="Bidwell S."/>
            <person name="Bisseling T."/>
            <person name="Choisne N."/>
            <person name="Couloux A."/>
            <person name="Denny R."/>
            <person name="Deshpande S."/>
            <person name="Dai X."/>
            <person name="Doyle J.J."/>
            <person name="Dudez A.M."/>
            <person name="Farmer A.D."/>
            <person name="Fouteau S."/>
            <person name="Franken C."/>
            <person name="Gibelin C."/>
            <person name="Gish J."/>
            <person name="Goldstein S."/>
            <person name="Gonzalez A.J."/>
            <person name="Green P.J."/>
            <person name="Hallab A."/>
            <person name="Hartog M."/>
            <person name="Hua A."/>
            <person name="Humphray S.J."/>
            <person name="Jeong D.H."/>
            <person name="Jing Y."/>
            <person name="Jocker A."/>
            <person name="Kenton S.M."/>
            <person name="Kim D.J."/>
            <person name="Klee K."/>
            <person name="Lai H."/>
            <person name="Lang C."/>
            <person name="Lin S."/>
            <person name="Macmil S.L."/>
            <person name="Magdelenat G."/>
            <person name="Matthews L."/>
            <person name="McCorrison J."/>
            <person name="Monaghan E.L."/>
            <person name="Mun J.H."/>
            <person name="Najar F.Z."/>
            <person name="Nicholson C."/>
            <person name="Noirot C."/>
            <person name="O'Bleness M."/>
            <person name="Paule C.R."/>
            <person name="Poulain J."/>
            <person name="Prion F."/>
            <person name="Qin B."/>
            <person name="Qu C."/>
            <person name="Retzel E.F."/>
            <person name="Riddle C."/>
            <person name="Sallet E."/>
            <person name="Samain S."/>
            <person name="Samson N."/>
            <person name="Sanders I."/>
            <person name="Saurat O."/>
            <person name="Scarpelli C."/>
            <person name="Schiex T."/>
            <person name="Segurens B."/>
            <person name="Severin A.J."/>
            <person name="Sherrier D.J."/>
            <person name="Shi R."/>
            <person name="Sims S."/>
            <person name="Singer S.R."/>
            <person name="Sinharoy S."/>
            <person name="Sterck L."/>
            <person name="Viollet A."/>
            <person name="Wang B.B."/>
            <person name="Wang K."/>
            <person name="Wang M."/>
            <person name="Wang X."/>
            <person name="Warfsmann J."/>
            <person name="Weissenbach J."/>
            <person name="White D.D."/>
            <person name="White J.D."/>
            <person name="Wiley G.B."/>
            <person name="Wincker P."/>
            <person name="Xing Y."/>
            <person name="Yang L."/>
            <person name="Yao Z."/>
            <person name="Ying F."/>
            <person name="Zhai J."/>
            <person name="Zhou L."/>
            <person name="Zuber A."/>
            <person name="Denarie J."/>
            <person name="Dixon R.A."/>
            <person name="May G.D."/>
            <person name="Schwartz D.C."/>
            <person name="Rogers J."/>
            <person name="Quetier F."/>
            <person name="Town C.D."/>
            <person name="Roe B.A."/>
        </authorList>
    </citation>
    <scope>NUCLEOTIDE SEQUENCE [LARGE SCALE GENOMIC DNA]</scope>
    <source>
        <strain evidence="2">A17</strain>
        <strain evidence="3 4">cv. Jemalong A17</strain>
    </source>
</reference>